<dbReference type="SUPFAM" id="SSF51182">
    <property type="entry name" value="RmlC-like cupins"/>
    <property type="match status" value="1"/>
</dbReference>
<protein>
    <submittedName>
        <fullName evidence="2">Quercetin dioxygenase-like cupin family protein</fullName>
    </submittedName>
</protein>
<evidence type="ECO:0000259" key="1">
    <source>
        <dbReference type="Pfam" id="PF07883"/>
    </source>
</evidence>
<dbReference type="Gene3D" id="2.60.120.10">
    <property type="entry name" value="Jelly Rolls"/>
    <property type="match status" value="1"/>
</dbReference>
<name>A0ABS2QUE2_9BACI</name>
<evidence type="ECO:0000313" key="2">
    <source>
        <dbReference type="EMBL" id="MBM7703101.1"/>
    </source>
</evidence>
<proteinExistence type="predicted"/>
<dbReference type="EMBL" id="JAFBFC010000003">
    <property type="protein sequence ID" value="MBM7703101.1"/>
    <property type="molecule type" value="Genomic_DNA"/>
</dbReference>
<sequence>MKLFHFDQEEAQIMTQYNSNFKMTKLLAKTGDVHISCLYIDDGDYVGEHEATVPQLFLVVQGEGVVRGNEKSEMRIKAGEAAYWKAGELHAARSERGMMAIVIEGLDINPELFMKQIVHAS</sequence>
<comment type="caution">
    <text evidence="2">The sequence shown here is derived from an EMBL/GenBank/DDBJ whole genome shotgun (WGS) entry which is preliminary data.</text>
</comment>
<feature type="domain" description="Cupin type-2" evidence="1">
    <location>
        <begin position="49"/>
        <end position="96"/>
    </location>
</feature>
<reference evidence="2 3" key="1">
    <citation type="submission" date="2021-01" db="EMBL/GenBank/DDBJ databases">
        <title>Genomic Encyclopedia of Type Strains, Phase IV (KMG-IV): sequencing the most valuable type-strain genomes for metagenomic binning, comparative biology and taxonomic classification.</title>
        <authorList>
            <person name="Goeker M."/>
        </authorList>
    </citation>
    <scope>NUCLEOTIDE SEQUENCE [LARGE SCALE GENOMIC DNA]</scope>
    <source>
        <strain evidence="2 3">DSM 104297</strain>
    </source>
</reference>
<evidence type="ECO:0000313" key="3">
    <source>
        <dbReference type="Proteomes" id="UP000809829"/>
    </source>
</evidence>
<dbReference type="Proteomes" id="UP000809829">
    <property type="component" value="Unassembled WGS sequence"/>
</dbReference>
<dbReference type="InterPro" id="IPR014710">
    <property type="entry name" value="RmlC-like_jellyroll"/>
</dbReference>
<gene>
    <name evidence="2" type="ORF">JOC83_001948</name>
</gene>
<dbReference type="InterPro" id="IPR013096">
    <property type="entry name" value="Cupin_2"/>
</dbReference>
<accession>A0ABS2QUE2</accession>
<organism evidence="2 3">
    <name type="scientific">Priestia iocasae</name>
    <dbReference type="NCBI Taxonomy" id="2291674"/>
    <lineage>
        <taxon>Bacteria</taxon>
        <taxon>Bacillati</taxon>
        <taxon>Bacillota</taxon>
        <taxon>Bacilli</taxon>
        <taxon>Bacillales</taxon>
        <taxon>Bacillaceae</taxon>
        <taxon>Priestia</taxon>
    </lineage>
</organism>
<dbReference type="RefSeq" id="WP_205186606.1">
    <property type="nucleotide sequence ID" value="NZ_JAFBFC010000003.1"/>
</dbReference>
<dbReference type="Pfam" id="PF07883">
    <property type="entry name" value="Cupin_2"/>
    <property type="match status" value="1"/>
</dbReference>
<keyword evidence="3" id="KW-1185">Reference proteome</keyword>
<dbReference type="InterPro" id="IPR011051">
    <property type="entry name" value="RmlC_Cupin_sf"/>
</dbReference>